<organism evidence="1 2">
    <name type="scientific">Testudinibacter aquarius</name>
    <dbReference type="NCBI Taxonomy" id="1524974"/>
    <lineage>
        <taxon>Bacteria</taxon>
        <taxon>Pseudomonadati</taxon>
        <taxon>Pseudomonadota</taxon>
        <taxon>Gammaproteobacteria</taxon>
        <taxon>Pasteurellales</taxon>
        <taxon>Pasteurellaceae</taxon>
        <taxon>Testudinibacter</taxon>
    </lineage>
</organism>
<dbReference type="Proteomes" id="UP000294619">
    <property type="component" value="Unassembled WGS sequence"/>
</dbReference>
<protein>
    <submittedName>
        <fullName evidence="1">Uncharacterized protein</fullName>
    </submittedName>
</protein>
<sequence length="40" mass="4773">MKGLDKSIYRSMETQIQRRIKNLKPGTEIRKVIIAWDELI</sequence>
<dbReference type="EMBL" id="SMCP01000003">
    <property type="protein sequence ID" value="TCV88911.1"/>
    <property type="molecule type" value="Genomic_DNA"/>
</dbReference>
<evidence type="ECO:0000313" key="2">
    <source>
        <dbReference type="Proteomes" id="UP000294619"/>
    </source>
</evidence>
<dbReference type="AlphaFoldDB" id="A0A4R3YB19"/>
<comment type="caution">
    <text evidence="1">The sequence shown here is derived from an EMBL/GenBank/DDBJ whole genome shotgun (WGS) entry which is preliminary data.</text>
</comment>
<reference evidence="1 2" key="1">
    <citation type="submission" date="2019-03" db="EMBL/GenBank/DDBJ databases">
        <title>Genomic Encyclopedia of Type Strains, Phase IV (KMG-IV): sequencing the most valuable type-strain genomes for metagenomic binning, comparative biology and taxonomic classification.</title>
        <authorList>
            <person name="Goeker M."/>
        </authorList>
    </citation>
    <scope>NUCLEOTIDE SEQUENCE [LARGE SCALE GENOMIC DNA]</scope>
    <source>
        <strain evidence="1 2">DSM 28140</strain>
    </source>
</reference>
<proteinExistence type="predicted"/>
<name>A0A4R3YB19_9PAST</name>
<evidence type="ECO:0000313" key="1">
    <source>
        <dbReference type="EMBL" id="TCV88911.1"/>
    </source>
</evidence>
<gene>
    <name evidence="1" type="ORF">EDC16_103270</name>
</gene>
<accession>A0A4R3YB19</accession>